<comment type="caution">
    <text evidence="6">The sequence shown here is derived from an EMBL/GenBank/DDBJ whole genome shotgun (WGS) entry which is preliminary data.</text>
</comment>
<dbReference type="PANTHER" id="PTHR43132">
    <property type="entry name" value="ARSENICAL RESISTANCE OPERON REPRESSOR ARSR-RELATED"/>
    <property type="match status" value="1"/>
</dbReference>
<dbReference type="EMBL" id="PVNG01000016">
    <property type="protein sequence ID" value="PRX60634.1"/>
    <property type="molecule type" value="Genomic_DNA"/>
</dbReference>
<dbReference type="RefSeq" id="WP_106246496.1">
    <property type="nucleotide sequence ID" value="NZ_JBFAIL010000052.1"/>
</dbReference>
<evidence type="ECO:0000256" key="2">
    <source>
        <dbReference type="ARBA" id="ARBA00023125"/>
    </source>
</evidence>
<dbReference type="PROSITE" id="PS50987">
    <property type="entry name" value="HTH_ARSR_2"/>
    <property type="match status" value="1"/>
</dbReference>
<dbReference type="InterPro" id="IPR001845">
    <property type="entry name" value="HTH_ArsR_DNA-bd_dom"/>
</dbReference>
<evidence type="ECO:0000256" key="3">
    <source>
        <dbReference type="ARBA" id="ARBA00023163"/>
    </source>
</evidence>
<feature type="region of interest" description="Disordered" evidence="4">
    <location>
        <begin position="1"/>
        <end position="35"/>
    </location>
</feature>
<dbReference type="CDD" id="cd00090">
    <property type="entry name" value="HTH_ARSR"/>
    <property type="match status" value="1"/>
</dbReference>
<evidence type="ECO:0000313" key="7">
    <source>
        <dbReference type="Proteomes" id="UP000238312"/>
    </source>
</evidence>
<evidence type="ECO:0000256" key="1">
    <source>
        <dbReference type="ARBA" id="ARBA00023015"/>
    </source>
</evidence>
<dbReference type="InterPro" id="IPR036388">
    <property type="entry name" value="WH-like_DNA-bd_sf"/>
</dbReference>
<feature type="compositionally biased region" description="Low complexity" evidence="4">
    <location>
        <begin position="1"/>
        <end position="17"/>
    </location>
</feature>
<dbReference type="Proteomes" id="UP000238312">
    <property type="component" value="Unassembled WGS sequence"/>
</dbReference>
<dbReference type="NCBIfam" id="NF033788">
    <property type="entry name" value="HTH_metalloreg"/>
    <property type="match status" value="1"/>
</dbReference>
<dbReference type="Pfam" id="PF01022">
    <property type="entry name" value="HTH_5"/>
    <property type="match status" value="1"/>
</dbReference>
<keyword evidence="7" id="KW-1185">Reference proteome</keyword>
<feature type="domain" description="HTH arsR-type" evidence="5">
    <location>
        <begin position="36"/>
        <end position="131"/>
    </location>
</feature>
<keyword evidence="3" id="KW-0804">Transcription</keyword>
<accession>A0A2T0MQV7</accession>
<organism evidence="6 7">
    <name type="scientific">Nonomuraea fuscirosea</name>
    <dbReference type="NCBI Taxonomy" id="1291556"/>
    <lineage>
        <taxon>Bacteria</taxon>
        <taxon>Bacillati</taxon>
        <taxon>Actinomycetota</taxon>
        <taxon>Actinomycetes</taxon>
        <taxon>Streptosporangiales</taxon>
        <taxon>Streptosporangiaceae</taxon>
        <taxon>Nonomuraea</taxon>
    </lineage>
</organism>
<dbReference type="AlphaFoldDB" id="A0A2T0MQV7"/>
<dbReference type="PRINTS" id="PR00778">
    <property type="entry name" value="HTHARSR"/>
</dbReference>
<dbReference type="Gene3D" id="1.10.10.10">
    <property type="entry name" value="Winged helix-like DNA-binding domain superfamily/Winged helix DNA-binding domain"/>
    <property type="match status" value="1"/>
</dbReference>
<dbReference type="PANTHER" id="PTHR43132:SF2">
    <property type="entry name" value="ARSENICAL RESISTANCE OPERON REPRESSOR ARSR-RELATED"/>
    <property type="match status" value="1"/>
</dbReference>
<sequence length="131" mass="13790">MAETTASSAAPIDAPIDAPKDASADETVGATGGATCTPQLPQAAQDFLKALANPGRQQLMLLFAQGAELSVNQVAERAGISQSAASQQLALLRRGGIVTSRRDGKEVLYRGDRDRVARILGDLQDYLKFCC</sequence>
<keyword evidence="1" id="KW-0805">Transcription regulation</keyword>
<dbReference type="OrthoDB" id="9810923at2"/>
<protein>
    <submittedName>
        <fullName evidence="6">DNA-binding transcriptional ArsR family regulator</fullName>
    </submittedName>
</protein>
<name>A0A2T0MQV7_9ACTN</name>
<evidence type="ECO:0000256" key="4">
    <source>
        <dbReference type="SAM" id="MobiDB-lite"/>
    </source>
</evidence>
<dbReference type="InterPro" id="IPR051011">
    <property type="entry name" value="Metal_resp_trans_reg"/>
</dbReference>
<dbReference type="InterPro" id="IPR036390">
    <property type="entry name" value="WH_DNA-bd_sf"/>
</dbReference>
<dbReference type="SUPFAM" id="SSF46785">
    <property type="entry name" value="Winged helix' DNA-binding domain"/>
    <property type="match status" value="1"/>
</dbReference>
<dbReference type="GO" id="GO:0003677">
    <property type="term" value="F:DNA binding"/>
    <property type="evidence" value="ECO:0007669"/>
    <property type="project" value="UniProtKB-KW"/>
</dbReference>
<dbReference type="SMART" id="SM00418">
    <property type="entry name" value="HTH_ARSR"/>
    <property type="match status" value="1"/>
</dbReference>
<reference evidence="6 7" key="1">
    <citation type="submission" date="2018-03" db="EMBL/GenBank/DDBJ databases">
        <title>Genomic Encyclopedia of Type Strains, Phase III (KMG-III): the genomes of soil and plant-associated and newly described type strains.</title>
        <authorList>
            <person name="Whitman W."/>
        </authorList>
    </citation>
    <scope>NUCLEOTIDE SEQUENCE [LARGE SCALE GENOMIC DNA]</scope>
    <source>
        <strain evidence="6 7">CGMCC 4.7104</strain>
    </source>
</reference>
<dbReference type="GO" id="GO:0003700">
    <property type="term" value="F:DNA-binding transcription factor activity"/>
    <property type="evidence" value="ECO:0007669"/>
    <property type="project" value="InterPro"/>
</dbReference>
<evidence type="ECO:0000259" key="5">
    <source>
        <dbReference type="PROSITE" id="PS50987"/>
    </source>
</evidence>
<proteinExistence type="predicted"/>
<gene>
    <name evidence="6" type="ORF">B0I32_11625</name>
</gene>
<dbReference type="InterPro" id="IPR011991">
    <property type="entry name" value="ArsR-like_HTH"/>
</dbReference>
<evidence type="ECO:0000313" key="6">
    <source>
        <dbReference type="EMBL" id="PRX60634.1"/>
    </source>
</evidence>
<keyword evidence="2 6" id="KW-0238">DNA-binding</keyword>